<name>A0A5Q2W8R0_9CAUD</name>
<accession>A0A5Q2W8R0</accession>
<sequence length="65" mass="7337">MKHLFKSGVLMEVAPRAVDVVEDVIDDEDEELAQLQAEALTLGMEFKDSWKASTLKRKIAEFKGE</sequence>
<feature type="coiled-coil region" evidence="1">
    <location>
        <begin position="18"/>
        <end position="45"/>
    </location>
</feature>
<reference evidence="2" key="1">
    <citation type="submission" date="2019-08" db="EMBL/GenBank/DDBJ databases">
        <authorList>
            <person name="Pogozhova M.P."/>
            <person name="Pisanov R.V."/>
            <person name="Gaevskaya N.E."/>
            <person name="Vodopyanov A.S."/>
        </authorList>
    </citation>
    <scope>NUCLEOTIDE SEQUENCE</scope>
</reference>
<protein>
    <submittedName>
        <fullName evidence="2">Uncharacterized protein</fullName>
    </submittedName>
</protein>
<evidence type="ECO:0000256" key="1">
    <source>
        <dbReference type="SAM" id="Coils"/>
    </source>
</evidence>
<dbReference type="EMBL" id="MN379460">
    <property type="protein sequence ID" value="QGH75001.1"/>
    <property type="molecule type" value="Genomic_DNA"/>
</dbReference>
<evidence type="ECO:0000313" key="2">
    <source>
        <dbReference type="EMBL" id="QGH75001.1"/>
    </source>
</evidence>
<proteinExistence type="predicted"/>
<gene>
    <name evidence="2" type="ORF">RostovM3_00008</name>
</gene>
<keyword evidence="1" id="KW-0175">Coiled coil</keyword>
<organism evidence="2">
    <name type="scientific">Vibrio phage Rostov M3</name>
    <dbReference type="NCBI Taxonomy" id="2660724"/>
    <lineage>
        <taxon>Viruses</taxon>
        <taxon>Duplodnaviria</taxon>
        <taxon>Heunggongvirae</taxon>
        <taxon>Uroviricota</taxon>
        <taxon>Caudoviricetes</taxon>
    </lineage>
</organism>